<organism evidence="2 3">
    <name type="scientific">Rhizophagus irregularis</name>
    <dbReference type="NCBI Taxonomy" id="588596"/>
    <lineage>
        <taxon>Eukaryota</taxon>
        <taxon>Fungi</taxon>
        <taxon>Fungi incertae sedis</taxon>
        <taxon>Mucoromycota</taxon>
        <taxon>Glomeromycotina</taxon>
        <taxon>Glomeromycetes</taxon>
        <taxon>Glomerales</taxon>
        <taxon>Glomeraceae</taxon>
        <taxon>Rhizophagus</taxon>
    </lineage>
</organism>
<keyword evidence="1" id="KW-0175">Coiled coil</keyword>
<proteinExistence type="predicted"/>
<dbReference type="VEuPathDB" id="FungiDB:RhiirFUN_008270"/>
<evidence type="ECO:0000256" key="1">
    <source>
        <dbReference type="SAM" id="Coils"/>
    </source>
</evidence>
<protein>
    <submittedName>
        <fullName evidence="2">Uncharacterized protein</fullName>
    </submittedName>
</protein>
<dbReference type="AlphaFoldDB" id="A0A2I1HMQ2"/>
<gene>
    <name evidence="2" type="ORF">RhiirA4_430929</name>
</gene>
<feature type="coiled-coil region" evidence="1">
    <location>
        <begin position="106"/>
        <end position="133"/>
    </location>
</feature>
<comment type="caution">
    <text evidence="2">The sequence shown here is derived from an EMBL/GenBank/DDBJ whole genome shotgun (WGS) entry which is preliminary data.</text>
</comment>
<evidence type="ECO:0000313" key="2">
    <source>
        <dbReference type="EMBL" id="PKY60170.1"/>
    </source>
</evidence>
<dbReference type="Proteomes" id="UP000234323">
    <property type="component" value="Unassembled WGS sequence"/>
</dbReference>
<sequence>DQVGCDRAFKILFPLKDFQCNQTYIQIGYDIRDGEHLSESASIPEFMDNNNSNNELDVSSKRKALERIKAKRRERKKEIREPLSRHDKNVYISQLEKHLGLQDDKIMEQQSQLQQLQGELQQQQQLINNLGQIEVSQDKRIQDLEKQNSLIRARESRISQDSKKNLQRAFGAEGRIKDLNSQIRSLKYQINSHNCNYVLNKINYKK</sequence>
<dbReference type="EMBL" id="LLXI01004031">
    <property type="protein sequence ID" value="PKY60170.1"/>
    <property type="molecule type" value="Genomic_DNA"/>
</dbReference>
<feature type="non-terminal residue" evidence="2">
    <location>
        <position position="1"/>
    </location>
</feature>
<evidence type="ECO:0000313" key="3">
    <source>
        <dbReference type="Proteomes" id="UP000234323"/>
    </source>
</evidence>
<name>A0A2I1HMQ2_9GLOM</name>
<keyword evidence="3" id="KW-1185">Reference proteome</keyword>
<reference evidence="2 3" key="1">
    <citation type="submission" date="2015-10" db="EMBL/GenBank/DDBJ databases">
        <title>Genome analyses suggest a sexual origin of heterokaryosis in a supposedly ancient asexual fungus.</title>
        <authorList>
            <person name="Ropars J."/>
            <person name="Sedzielewska K."/>
            <person name="Noel J."/>
            <person name="Charron P."/>
            <person name="Farinelli L."/>
            <person name="Marton T."/>
            <person name="Kruger M."/>
            <person name="Pelin A."/>
            <person name="Brachmann A."/>
            <person name="Corradi N."/>
        </authorList>
    </citation>
    <scope>NUCLEOTIDE SEQUENCE [LARGE SCALE GENOMIC DNA]</scope>
    <source>
        <strain evidence="2 3">A4</strain>
    </source>
</reference>
<dbReference type="VEuPathDB" id="FungiDB:FUN_003218"/>
<accession>A0A2I1HMQ2</accession>